<name>A0A0H3CA56_CAUVN</name>
<dbReference type="Pfam" id="PF07804">
    <property type="entry name" value="HipA_C"/>
    <property type="match status" value="1"/>
</dbReference>
<reference evidence="6 7" key="1">
    <citation type="journal article" date="2010" name="J. Bacteriol.">
        <title>The genetic basis of laboratory adaptation in Caulobacter crescentus.</title>
        <authorList>
            <person name="Marks M.E."/>
            <person name="Castro-Rojas C.M."/>
            <person name="Teiling C."/>
            <person name="Du L."/>
            <person name="Kapatral V."/>
            <person name="Walunas T.L."/>
            <person name="Crosson S."/>
        </authorList>
    </citation>
    <scope>NUCLEOTIDE SEQUENCE [LARGE SCALE GENOMIC DNA]</scope>
    <source>
        <strain evidence="7">NA1000 / CB15N</strain>
    </source>
</reference>
<evidence type="ECO:0000256" key="1">
    <source>
        <dbReference type="ARBA" id="ARBA00010164"/>
    </source>
</evidence>
<dbReference type="InterPro" id="IPR017508">
    <property type="entry name" value="HipA_N1"/>
</dbReference>
<dbReference type="RefSeq" id="WP_010920611.1">
    <property type="nucleotide sequence ID" value="NC_011916.1"/>
</dbReference>
<accession>A0A0H3CA56</accession>
<dbReference type="RefSeq" id="YP_002518231.1">
    <property type="nucleotide sequence ID" value="NC_011916.1"/>
</dbReference>
<feature type="domain" description="HipA N-terminal subdomain 1" evidence="5">
    <location>
        <begin position="6"/>
        <end position="116"/>
    </location>
</feature>
<evidence type="ECO:0000259" key="4">
    <source>
        <dbReference type="Pfam" id="PF07804"/>
    </source>
</evidence>
<comment type="similarity">
    <text evidence="1">Belongs to the HipA Ser/Thr kinase family.</text>
</comment>
<dbReference type="InterPro" id="IPR052028">
    <property type="entry name" value="HipA_Ser/Thr_kinase"/>
</dbReference>
<dbReference type="Proteomes" id="UP000001364">
    <property type="component" value="Chromosome"/>
</dbReference>
<dbReference type="PATRIC" id="fig|565050.3.peg.2789"/>
<dbReference type="InterPro" id="IPR012893">
    <property type="entry name" value="HipA-like_C"/>
</dbReference>
<dbReference type="AlphaFoldDB" id="A0A0H3CA56"/>
<proteinExistence type="inferred from homology"/>
<dbReference type="GO" id="GO:0004674">
    <property type="term" value="F:protein serine/threonine kinase activity"/>
    <property type="evidence" value="ECO:0007669"/>
    <property type="project" value="TreeGrafter"/>
</dbReference>
<feature type="domain" description="HipA-like C-terminal" evidence="4">
    <location>
        <begin position="170"/>
        <end position="407"/>
    </location>
</feature>
<organism evidence="6 7">
    <name type="scientific">Caulobacter vibrioides (strain NA1000 / CB15N)</name>
    <name type="common">Caulobacter crescentus</name>
    <dbReference type="NCBI Taxonomy" id="565050"/>
    <lineage>
        <taxon>Bacteria</taxon>
        <taxon>Pseudomonadati</taxon>
        <taxon>Pseudomonadota</taxon>
        <taxon>Alphaproteobacteria</taxon>
        <taxon>Caulobacterales</taxon>
        <taxon>Caulobacteraceae</taxon>
        <taxon>Caulobacter</taxon>
    </lineage>
</organism>
<dbReference type="PANTHER" id="PTHR37419">
    <property type="entry name" value="SERINE/THREONINE-PROTEIN KINASE TOXIN HIPA"/>
    <property type="match status" value="1"/>
</dbReference>
<dbReference type="OrthoDB" id="9805913at2"/>
<keyword evidence="2" id="KW-0808">Transferase</keyword>
<evidence type="ECO:0000256" key="2">
    <source>
        <dbReference type="ARBA" id="ARBA00022679"/>
    </source>
</evidence>
<dbReference type="Pfam" id="PF13657">
    <property type="entry name" value="Couple_hipA"/>
    <property type="match status" value="1"/>
</dbReference>
<dbReference type="HOGENOM" id="CLU_041102_1_0_5"/>
<dbReference type="PhylomeDB" id="A0A0H3CA56"/>
<gene>
    <name evidence="6" type="ordered locus">CCNA_02858</name>
</gene>
<dbReference type="KEGG" id="ccs:CCNA_02858"/>
<sequence length="435" mass="47909">MTTVAEVRLWGSRIGAVSLEDGAETAVFAYEPSFIASGIQPAPLMMPLKAGVFSFPDLPPRSFHGLPGMLADALPDKYGHVLIDAWLATQGRSPESFNAVERLCYTGRRGMGALEFSPMAGPRRRVSSKIDIDALVTLASEVLTHRHDLRASFADADKADALRDILSVGTSAGGARAKAVIAWNPATNEVRSGQVEAGAGFGYWLLKFDGVSGNRDKELADPKGYGAVEHAYGQMAAAAGIDVAESRLLEEGGRRHFMSKRFDRLDGGGKLHMQSLAAIAHLDFNDPVANSYEQALFTMRRMGLSMAQLEEQFRRMVFNVLARNQDDHVKNIAFLMDRAGRWRLSPAFDITWSYNPDGEWTSRHQMSINGKRDGFDFADLEACAKTASISRGHVGRIFDEVREAVMRWPTFADAAGVDERWRDQIGATVRLELRR</sequence>
<dbReference type="Gene3D" id="1.10.1070.20">
    <property type="match status" value="1"/>
</dbReference>
<evidence type="ECO:0000259" key="5">
    <source>
        <dbReference type="Pfam" id="PF13657"/>
    </source>
</evidence>
<evidence type="ECO:0000256" key="3">
    <source>
        <dbReference type="ARBA" id="ARBA00022777"/>
    </source>
</evidence>
<keyword evidence="3" id="KW-0418">Kinase</keyword>
<dbReference type="SMR" id="A0A0H3CA56"/>
<dbReference type="PANTHER" id="PTHR37419:SF8">
    <property type="entry name" value="TOXIN YJJJ"/>
    <property type="match status" value="1"/>
</dbReference>
<dbReference type="GeneID" id="7331183"/>
<dbReference type="GO" id="GO:0005829">
    <property type="term" value="C:cytosol"/>
    <property type="evidence" value="ECO:0007669"/>
    <property type="project" value="TreeGrafter"/>
</dbReference>
<evidence type="ECO:0000313" key="6">
    <source>
        <dbReference type="EMBL" id="ACL96323.1"/>
    </source>
</evidence>
<dbReference type="EMBL" id="CP001340">
    <property type="protein sequence ID" value="ACL96323.1"/>
    <property type="molecule type" value="Genomic_DNA"/>
</dbReference>
<keyword evidence="7" id="KW-1185">Reference proteome</keyword>
<evidence type="ECO:0000313" key="7">
    <source>
        <dbReference type="Proteomes" id="UP000001364"/>
    </source>
</evidence>
<protein>
    <submittedName>
        <fullName evidence="6">HipA-family phosphatidylinositol 3/4-kinase</fullName>
    </submittedName>
</protein>